<name>A0A9P6HFR2_9AGAM</name>
<accession>A0A9P6HFR2</accession>
<sequence length="350" mass="39361">MSVCRSSNLQGILADTNLPRIKPLLDAYHKVADEDHRGTRLADETHHPTTKPPKPVDLAEDVRAAVAHFLNRKHSTNKYTSDPGRWSVPRTALRLDKVSIRGVIYASEKALRRDSNVIFRRVRGSSHRAGRIDSIFFLPYTTLGAGCPPSSDNLLVVQEWEVVEDEDAQRRYQQFGFAGGFLCWNRIVGVHVVGVDEIVSHYAKAFFDEQESEYFHVLPLNKFIRERPNSPPQRVTTADTIRYFSWCVLGGNTRLWGPGDLFLWIVGRIWSRDPGSGKPRRRPPVPHAGSSQPDNPTLPEGFALPPRGCAIVCPTPGRDIATPTAFFYGLVRDVGTRSCTQDLWRPSRRG</sequence>
<feature type="region of interest" description="Disordered" evidence="1">
    <location>
        <begin position="274"/>
        <end position="300"/>
    </location>
</feature>
<organism evidence="2 3">
    <name type="scientific">Thelephora terrestris</name>
    <dbReference type="NCBI Taxonomy" id="56493"/>
    <lineage>
        <taxon>Eukaryota</taxon>
        <taxon>Fungi</taxon>
        <taxon>Dikarya</taxon>
        <taxon>Basidiomycota</taxon>
        <taxon>Agaricomycotina</taxon>
        <taxon>Agaricomycetes</taxon>
        <taxon>Thelephorales</taxon>
        <taxon>Thelephoraceae</taxon>
        <taxon>Thelephora</taxon>
    </lineage>
</organism>
<dbReference type="EMBL" id="WIUZ02000008">
    <property type="protein sequence ID" value="KAF9784444.1"/>
    <property type="molecule type" value="Genomic_DNA"/>
</dbReference>
<reference evidence="2" key="2">
    <citation type="submission" date="2020-11" db="EMBL/GenBank/DDBJ databases">
        <authorList>
            <consortium name="DOE Joint Genome Institute"/>
            <person name="Kuo A."/>
            <person name="Miyauchi S."/>
            <person name="Kiss E."/>
            <person name="Drula E."/>
            <person name="Kohler A."/>
            <person name="Sanchez-Garcia M."/>
            <person name="Andreopoulos B."/>
            <person name="Barry K.W."/>
            <person name="Bonito G."/>
            <person name="Buee M."/>
            <person name="Carver A."/>
            <person name="Chen C."/>
            <person name="Cichocki N."/>
            <person name="Clum A."/>
            <person name="Culley D."/>
            <person name="Crous P.W."/>
            <person name="Fauchery L."/>
            <person name="Girlanda M."/>
            <person name="Hayes R."/>
            <person name="Keri Z."/>
            <person name="Labutti K."/>
            <person name="Lipzen A."/>
            <person name="Lombard V."/>
            <person name="Magnuson J."/>
            <person name="Maillard F."/>
            <person name="Morin E."/>
            <person name="Murat C."/>
            <person name="Nolan M."/>
            <person name="Ohm R."/>
            <person name="Pangilinan J."/>
            <person name="Pereira M."/>
            <person name="Perotto S."/>
            <person name="Peter M."/>
            <person name="Riley R."/>
            <person name="Sitrit Y."/>
            <person name="Stielow B."/>
            <person name="Szollosi G."/>
            <person name="Zifcakova L."/>
            <person name="Stursova M."/>
            <person name="Spatafora J.W."/>
            <person name="Tedersoo L."/>
            <person name="Vaario L.-M."/>
            <person name="Yamada A."/>
            <person name="Yan M."/>
            <person name="Wang P."/>
            <person name="Xu J."/>
            <person name="Bruns T."/>
            <person name="Baldrian P."/>
            <person name="Vilgalys R."/>
            <person name="Henrissat B."/>
            <person name="Grigoriev I.V."/>
            <person name="Hibbett D."/>
            <person name="Nagy L.G."/>
            <person name="Martin F.M."/>
        </authorList>
    </citation>
    <scope>NUCLEOTIDE SEQUENCE</scope>
    <source>
        <strain evidence="2">UH-Tt-Lm1</strain>
    </source>
</reference>
<proteinExistence type="predicted"/>
<protein>
    <submittedName>
        <fullName evidence="2">Uncharacterized protein</fullName>
    </submittedName>
</protein>
<evidence type="ECO:0000313" key="3">
    <source>
        <dbReference type="Proteomes" id="UP000736335"/>
    </source>
</evidence>
<comment type="caution">
    <text evidence="2">The sequence shown here is derived from an EMBL/GenBank/DDBJ whole genome shotgun (WGS) entry which is preliminary data.</text>
</comment>
<reference evidence="2" key="1">
    <citation type="journal article" date="2020" name="Nat. Commun.">
        <title>Large-scale genome sequencing of mycorrhizal fungi provides insights into the early evolution of symbiotic traits.</title>
        <authorList>
            <person name="Miyauchi S."/>
            <person name="Kiss E."/>
            <person name="Kuo A."/>
            <person name="Drula E."/>
            <person name="Kohler A."/>
            <person name="Sanchez-Garcia M."/>
            <person name="Morin E."/>
            <person name="Andreopoulos B."/>
            <person name="Barry K.W."/>
            <person name="Bonito G."/>
            <person name="Buee M."/>
            <person name="Carver A."/>
            <person name="Chen C."/>
            <person name="Cichocki N."/>
            <person name="Clum A."/>
            <person name="Culley D."/>
            <person name="Crous P.W."/>
            <person name="Fauchery L."/>
            <person name="Girlanda M."/>
            <person name="Hayes R.D."/>
            <person name="Keri Z."/>
            <person name="LaButti K."/>
            <person name="Lipzen A."/>
            <person name="Lombard V."/>
            <person name="Magnuson J."/>
            <person name="Maillard F."/>
            <person name="Murat C."/>
            <person name="Nolan M."/>
            <person name="Ohm R.A."/>
            <person name="Pangilinan J."/>
            <person name="Pereira M.F."/>
            <person name="Perotto S."/>
            <person name="Peter M."/>
            <person name="Pfister S."/>
            <person name="Riley R."/>
            <person name="Sitrit Y."/>
            <person name="Stielow J.B."/>
            <person name="Szollosi G."/>
            <person name="Zifcakova L."/>
            <person name="Stursova M."/>
            <person name="Spatafora J.W."/>
            <person name="Tedersoo L."/>
            <person name="Vaario L.M."/>
            <person name="Yamada A."/>
            <person name="Yan M."/>
            <person name="Wang P."/>
            <person name="Xu J."/>
            <person name="Bruns T."/>
            <person name="Baldrian P."/>
            <person name="Vilgalys R."/>
            <person name="Dunand C."/>
            <person name="Henrissat B."/>
            <person name="Grigoriev I.V."/>
            <person name="Hibbett D."/>
            <person name="Nagy L.G."/>
            <person name="Martin F.M."/>
        </authorList>
    </citation>
    <scope>NUCLEOTIDE SEQUENCE</scope>
    <source>
        <strain evidence="2">UH-Tt-Lm1</strain>
    </source>
</reference>
<dbReference type="AlphaFoldDB" id="A0A9P6HFR2"/>
<evidence type="ECO:0000313" key="2">
    <source>
        <dbReference type="EMBL" id="KAF9784444.1"/>
    </source>
</evidence>
<keyword evidence="3" id="KW-1185">Reference proteome</keyword>
<gene>
    <name evidence="2" type="ORF">BJ322DRAFT_1021196</name>
</gene>
<evidence type="ECO:0000256" key="1">
    <source>
        <dbReference type="SAM" id="MobiDB-lite"/>
    </source>
</evidence>
<dbReference type="Proteomes" id="UP000736335">
    <property type="component" value="Unassembled WGS sequence"/>
</dbReference>